<feature type="region of interest" description="Disordered" evidence="2">
    <location>
        <begin position="91"/>
        <end position="133"/>
    </location>
</feature>
<evidence type="ECO:0000256" key="2">
    <source>
        <dbReference type="SAM" id="MobiDB-lite"/>
    </source>
</evidence>
<sequence>MESRHFSLVSMVKKTVLKVDLSGDKGRKKLLKAISGVQVSDDGSNELLFLGLLSVDKIEVDAAKGTISVTGDADPYDIIVRTRKVGKFVELVSVGPPPAPPKEPQKKPEEKKAEPKKDDKKTDPNPQFHYPVVYMDRYNEPNVGCSIM</sequence>
<evidence type="ECO:0008006" key="5">
    <source>
        <dbReference type="Google" id="ProtNLM"/>
    </source>
</evidence>
<dbReference type="GO" id="GO:0046872">
    <property type="term" value="F:metal ion binding"/>
    <property type="evidence" value="ECO:0007669"/>
    <property type="project" value="UniProtKB-KW"/>
</dbReference>
<evidence type="ECO:0000313" key="3">
    <source>
        <dbReference type="EMBL" id="PPS16279.1"/>
    </source>
</evidence>
<keyword evidence="1" id="KW-0479">Metal-binding</keyword>
<dbReference type="PANTHER" id="PTHR45811">
    <property type="entry name" value="COPPER TRANSPORT PROTEIN FAMILY-RELATED"/>
    <property type="match status" value="1"/>
</dbReference>
<evidence type="ECO:0000256" key="1">
    <source>
        <dbReference type="ARBA" id="ARBA00022723"/>
    </source>
</evidence>
<dbReference type="EMBL" id="KZ663046">
    <property type="protein sequence ID" value="PPS16279.1"/>
    <property type="molecule type" value="Genomic_DNA"/>
</dbReference>
<dbReference type="InterPro" id="IPR051863">
    <property type="entry name" value="HIPP"/>
</dbReference>
<dbReference type="PANTHER" id="PTHR45811:SF13">
    <property type="entry name" value="OS04G0661100 PROTEIN"/>
    <property type="match status" value="1"/>
</dbReference>
<gene>
    <name evidence="3" type="ORF">GOBAR_AA04309</name>
</gene>
<dbReference type="Proteomes" id="UP000239757">
    <property type="component" value="Unassembled WGS sequence"/>
</dbReference>
<protein>
    <recommendedName>
        <fullName evidence="5">HMA domain-containing protein</fullName>
    </recommendedName>
</protein>
<feature type="compositionally biased region" description="Basic and acidic residues" evidence="2">
    <location>
        <begin position="103"/>
        <end position="123"/>
    </location>
</feature>
<proteinExistence type="predicted"/>
<dbReference type="OrthoDB" id="689350at2759"/>
<evidence type="ECO:0000313" key="4">
    <source>
        <dbReference type="Proteomes" id="UP000239757"/>
    </source>
</evidence>
<dbReference type="Gene3D" id="3.30.70.100">
    <property type="match status" value="1"/>
</dbReference>
<name>A0A2P5YL25_GOSBA</name>
<dbReference type="AlphaFoldDB" id="A0A2P5YL25"/>
<organism evidence="3 4">
    <name type="scientific">Gossypium barbadense</name>
    <name type="common">Sea Island cotton</name>
    <name type="synonym">Hibiscus barbadensis</name>
    <dbReference type="NCBI Taxonomy" id="3634"/>
    <lineage>
        <taxon>Eukaryota</taxon>
        <taxon>Viridiplantae</taxon>
        <taxon>Streptophyta</taxon>
        <taxon>Embryophyta</taxon>
        <taxon>Tracheophyta</taxon>
        <taxon>Spermatophyta</taxon>
        <taxon>Magnoliopsida</taxon>
        <taxon>eudicotyledons</taxon>
        <taxon>Gunneridae</taxon>
        <taxon>Pentapetalae</taxon>
        <taxon>rosids</taxon>
        <taxon>malvids</taxon>
        <taxon>Malvales</taxon>
        <taxon>Malvaceae</taxon>
        <taxon>Malvoideae</taxon>
        <taxon>Gossypium</taxon>
    </lineage>
</organism>
<accession>A0A2P5YL25</accession>
<reference evidence="3 4" key="1">
    <citation type="submission" date="2015-01" db="EMBL/GenBank/DDBJ databases">
        <title>Genome of allotetraploid Gossypium barbadense reveals genomic plasticity and fiber elongation in cotton evolution.</title>
        <authorList>
            <person name="Chen X."/>
            <person name="Liu X."/>
            <person name="Zhao B."/>
            <person name="Zheng H."/>
            <person name="Hu Y."/>
            <person name="Lu G."/>
            <person name="Yang C."/>
            <person name="Chen J."/>
            <person name="Shan C."/>
            <person name="Zhang L."/>
            <person name="Zhou Y."/>
            <person name="Wang L."/>
            <person name="Guo W."/>
            <person name="Bai Y."/>
            <person name="Ruan J."/>
            <person name="Shangguan X."/>
            <person name="Mao Y."/>
            <person name="Jiang J."/>
            <person name="Zhu Y."/>
            <person name="Lei J."/>
            <person name="Kang H."/>
            <person name="Chen S."/>
            <person name="He X."/>
            <person name="Wang R."/>
            <person name="Wang Y."/>
            <person name="Chen J."/>
            <person name="Wang L."/>
            <person name="Yu S."/>
            <person name="Wang B."/>
            <person name="Wei J."/>
            <person name="Song S."/>
            <person name="Lu X."/>
            <person name="Gao Z."/>
            <person name="Gu W."/>
            <person name="Deng X."/>
            <person name="Ma D."/>
            <person name="Wang S."/>
            <person name="Liang W."/>
            <person name="Fang L."/>
            <person name="Cai C."/>
            <person name="Zhu X."/>
            <person name="Zhou B."/>
            <person name="Zhang Y."/>
            <person name="Chen Z."/>
            <person name="Xu S."/>
            <person name="Zhu R."/>
            <person name="Wang S."/>
            <person name="Zhang T."/>
            <person name="Zhao G."/>
        </authorList>
    </citation>
    <scope>NUCLEOTIDE SEQUENCE [LARGE SCALE GENOMIC DNA]</scope>
    <source>
        <strain evidence="4">cv. Xinhai21</strain>
        <tissue evidence="3">Leaf</tissue>
    </source>
</reference>